<dbReference type="AlphaFoldDB" id="I3SXJ3"/>
<dbReference type="EMBL" id="BT145191">
    <property type="protein sequence ID" value="AFK44985.1"/>
    <property type="molecule type" value="mRNA"/>
</dbReference>
<protein>
    <submittedName>
        <fullName evidence="1">Uncharacterized protein</fullName>
    </submittedName>
</protein>
<accession>I3SXJ3</accession>
<organism evidence="1">
    <name type="scientific">Lotus japonicus</name>
    <name type="common">Lotus corniculatus var. japonicus</name>
    <dbReference type="NCBI Taxonomy" id="34305"/>
    <lineage>
        <taxon>Eukaryota</taxon>
        <taxon>Viridiplantae</taxon>
        <taxon>Streptophyta</taxon>
        <taxon>Embryophyta</taxon>
        <taxon>Tracheophyta</taxon>
        <taxon>Spermatophyta</taxon>
        <taxon>Magnoliopsida</taxon>
        <taxon>eudicotyledons</taxon>
        <taxon>Gunneridae</taxon>
        <taxon>Pentapetalae</taxon>
        <taxon>rosids</taxon>
        <taxon>fabids</taxon>
        <taxon>Fabales</taxon>
        <taxon>Fabaceae</taxon>
        <taxon>Papilionoideae</taxon>
        <taxon>50 kb inversion clade</taxon>
        <taxon>NPAAA clade</taxon>
        <taxon>Hologalegina</taxon>
        <taxon>robinioid clade</taxon>
        <taxon>Loteae</taxon>
        <taxon>Lotus</taxon>
    </lineage>
</organism>
<proteinExistence type="evidence at transcript level"/>
<reference evidence="1" key="1">
    <citation type="submission" date="2012-05" db="EMBL/GenBank/DDBJ databases">
        <authorList>
            <person name="Krishnakumar V."/>
            <person name="Cheung F."/>
            <person name="Xiao Y."/>
            <person name="Chan A."/>
            <person name="Moskal W.A."/>
            <person name="Town C.D."/>
        </authorList>
    </citation>
    <scope>NUCLEOTIDE SEQUENCE</scope>
</reference>
<name>I3SXJ3_LOTJA</name>
<evidence type="ECO:0000313" key="1">
    <source>
        <dbReference type="EMBL" id="AFK44985.1"/>
    </source>
</evidence>
<sequence length="59" mass="6764">MFENLSTINSTPKINSRKKLINSRENFSVSSSWMSKLILKKNKLILTCCKFCNIGGCRH</sequence>